<organism evidence="2 3">
    <name type="scientific">Desmophyllum pertusum</name>
    <dbReference type="NCBI Taxonomy" id="174260"/>
    <lineage>
        <taxon>Eukaryota</taxon>
        <taxon>Metazoa</taxon>
        <taxon>Cnidaria</taxon>
        <taxon>Anthozoa</taxon>
        <taxon>Hexacorallia</taxon>
        <taxon>Scleractinia</taxon>
        <taxon>Caryophylliina</taxon>
        <taxon>Caryophylliidae</taxon>
        <taxon>Desmophyllum</taxon>
    </lineage>
</organism>
<evidence type="ECO:0000256" key="1">
    <source>
        <dbReference type="SAM" id="MobiDB-lite"/>
    </source>
</evidence>
<proteinExistence type="predicted"/>
<evidence type="ECO:0000313" key="2">
    <source>
        <dbReference type="EMBL" id="KAJ7384606.1"/>
    </source>
</evidence>
<name>A0A9W9ZN52_9CNID</name>
<dbReference type="Proteomes" id="UP001163046">
    <property type="component" value="Unassembled WGS sequence"/>
</dbReference>
<sequence>MACEDTDVHRIVAATRNIDTDSWNIDWKNLDKQVTRALPSLKREWNELAERVQKMPEWIRFQWLSMRAGVKSQLTTPAEPLTNEPTPKPTSLDTEFNFQVEETDDGFQGGIGAPSGRLGSDSARARFP</sequence>
<dbReference type="EMBL" id="MU825886">
    <property type="protein sequence ID" value="KAJ7384606.1"/>
    <property type="molecule type" value="Genomic_DNA"/>
</dbReference>
<gene>
    <name evidence="2" type="ORF">OS493_021238</name>
</gene>
<reference evidence="2" key="1">
    <citation type="submission" date="2023-01" db="EMBL/GenBank/DDBJ databases">
        <title>Genome assembly of the deep-sea coral Lophelia pertusa.</title>
        <authorList>
            <person name="Herrera S."/>
            <person name="Cordes E."/>
        </authorList>
    </citation>
    <scope>NUCLEOTIDE SEQUENCE</scope>
    <source>
        <strain evidence="2">USNM1676648</strain>
        <tissue evidence="2">Polyp</tissue>
    </source>
</reference>
<feature type="region of interest" description="Disordered" evidence="1">
    <location>
        <begin position="99"/>
        <end position="128"/>
    </location>
</feature>
<dbReference type="AlphaFoldDB" id="A0A9W9ZN52"/>
<accession>A0A9W9ZN52</accession>
<evidence type="ECO:0000313" key="3">
    <source>
        <dbReference type="Proteomes" id="UP001163046"/>
    </source>
</evidence>
<protein>
    <submittedName>
        <fullName evidence="2">Uncharacterized protein</fullName>
    </submittedName>
</protein>
<keyword evidence="3" id="KW-1185">Reference proteome</keyword>
<comment type="caution">
    <text evidence="2">The sequence shown here is derived from an EMBL/GenBank/DDBJ whole genome shotgun (WGS) entry which is preliminary data.</text>
</comment>